<keyword evidence="1" id="KW-0812">Transmembrane</keyword>
<evidence type="ECO:0000256" key="1">
    <source>
        <dbReference type="SAM" id="Phobius"/>
    </source>
</evidence>
<feature type="transmembrane region" description="Helical" evidence="1">
    <location>
        <begin position="375"/>
        <end position="392"/>
    </location>
</feature>
<feature type="transmembrane region" description="Helical" evidence="1">
    <location>
        <begin position="162"/>
        <end position="184"/>
    </location>
</feature>
<name>A0ABW0MFM4_9BURK</name>
<evidence type="ECO:0000313" key="3">
    <source>
        <dbReference type="Proteomes" id="UP001596101"/>
    </source>
</evidence>
<proteinExistence type="predicted"/>
<keyword evidence="3" id="KW-1185">Reference proteome</keyword>
<reference evidence="3" key="1">
    <citation type="journal article" date="2019" name="Int. J. Syst. Evol. Microbiol.">
        <title>The Global Catalogue of Microorganisms (GCM) 10K type strain sequencing project: providing services to taxonomists for standard genome sequencing and annotation.</title>
        <authorList>
            <consortium name="The Broad Institute Genomics Platform"/>
            <consortium name="The Broad Institute Genome Sequencing Center for Infectious Disease"/>
            <person name="Wu L."/>
            <person name="Ma J."/>
        </authorList>
    </citation>
    <scope>NUCLEOTIDE SEQUENCE [LARGE SCALE GENOMIC DNA]</scope>
    <source>
        <strain evidence="3">CCUG 43111</strain>
    </source>
</reference>
<sequence>MSGAVRDYRLLWSAALASRDPRAKWVFRLLALGGPLAVGMLVWMKTGVLVETLAFAARVPVVVFMFAALTYFMPGAVRMNTPETARLVPRMRRRLMQLTILVWATSTAAVVLMVSDTMLPLSVVALATLTWLIGLGLSAGGYQTGALLQVAPLLAAVWRDQLPAVALSPTGAAIAALMLLALAARTLELIFPNGGERHWRRRGAQARAMARTRPEGLLRHVPAMRWSGRLYAGALRRACRQRRHPPAVLLALFGPVLHWSQRYMPLLILLLGAALFTGLFRLFGGMGPFNVKWLGVLCQSLLFAQLFTYGQRTLRLADTRAEQGLLRLAPSVPAAAARFNRQLNGSLLRMALLDWLAIVATLLAMSALAGAPAEALLLQAQAGCFTLPLLAANVRDHARHVRQAVLLLIGGLAASTAFSFGIAWLVQSLAGTPLLPVAAAASIVLALGVVALRWRAAVAAPYAFPAGRFA</sequence>
<gene>
    <name evidence="2" type="ORF">ACFPQ5_02065</name>
</gene>
<feature type="transmembrane region" description="Helical" evidence="1">
    <location>
        <begin position="433"/>
        <end position="452"/>
    </location>
</feature>
<comment type="caution">
    <text evidence="2">The sequence shown here is derived from an EMBL/GenBank/DDBJ whole genome shotgun (WGS) entry which is preliminary data.</text>
</comment>
<dbReference type="RefSeq" id="WP_379751407.1">
    <property type="nucleotide sequence ID" value="NZ_JBHSMR010000001.1"/>
</dbReference>
<feature type="transmembrane region" description="Helical" evidence="1">
    <location>
        <begin position="55"/>
        <end position="74"/>
    </location>
</feature>
<accession>A0ABW0MFM4</accession>
<keyword evidence="1" id="KW-1133">Transmembrane helix</keyword>
<feature type="transmembrane region" description="Helical" evidence="1">
    <location>
        <begin position="95"/>
        <end position="115"/>
    </location>
</feature>
<keyword evidence="1" id="KW-0472">Membrane</keyword>
<organism evidence="2 3">
    <name type="scientific">Massilia suwonensis</name>
    <dbReference type="NCBI Taxonomy" id="648895"/>
    <lineage>
        <taxon>Bacteria</taxon>
        <taxon>Pseudomonadati</taxon>
        <taxon>Pseudomonadota</taxon>
        <taxon>Betaproteobacteria</taxon>
        <taxon>Burkholderiales</taxon>
        <taxon>Oxalobacteraceae</taxon>
        <taxon>Telluria group</taxon>
        <taxon>Massilia</taxon>
    </lineage>
</organism>
<dbReference type="Proteomes" id="UP001596101">
    <property type="component" value="Unassembled WGS sequence"/>
</dbReference>
<dbReference type="EMBL" id="JBHSMR010000001">
    <property type="protein sequence ID" value="MFC5476959.1"/>
    <property type="molecule type" value="Genomic_DNA"/>
</dbReference>
<feature type="transmembrane region" description="Helical" evidence="1">
    <location>
        <begin position="121"/>
        <end position="142"/>
    </location>
</feature>
<protein>
    <recommendedName>
        <fullName evidence="4">ABC-2 type transport system permease protein</fullName>
    </recommendedName>
</protein>
<evidence type="ECO:0008006" key="4">
    <source>
        <dbReference type="Google" id="ProtNLM"/>
    </source>
</evidence>
<feature type="transmembrane region" description="Helical" evidence="1">
    <location>
        <begin position="25"/>
        <end position="43"/>
    </location>
</feature>
<evidence type="ECO:0000313" key="2">
    <source>
        <dbReference type="EMBL" id="MFC5476959.1"/>
    </source>
</evidence>
<feature type="transmembrane region" description="Helical" evidence="1">
    <location>
        <begin position="404"/>
        <end position="427"/>
    </location>
</feature>
<feature type="transmembrane region" description="Helical" evidence="1">
    <location>
        <begin position="347"/>
        <end position="369"/>
    </location>
</feature>
<feature type="transmembrane region" description="Helical" evidence="1">
    <location>
        <begin position="263"/>
        <end position="283"/>
    </location>
</feature>